<dbReference type="Gene3D" id="1.10.10.10">
    <property type="entry name" value="Winged helix-like DNA-binding domain superfamily/Winged helix DNA-binding domain"/>
    <property type="match status" value="1"/>
</dbReference>
<comment type="caution">
    <text evidence="5">The sequence shown here is derived from an EMBL/GenBank/DDBJ whole genome shotgun (WGS) entry which is preliminary data.</text>
</comment>
<dbReference type="InterPro" id="IPR001034">
    <property type="entry name" value="DeoR_HTH"/>
</dbReference>
<dbReference type="EMBL" id="JAUSUR010000002">
    <property type="protein sequence ID" value="MDQ0360677.1"/>
    <property type="molecule type" value="Genomic_DNA"/>
</dbReference>
<sequence length="260" mass="29051">MKMNKSVVDARRNRIMQQIQKNGKVNVDDLAQDLQVSPLTIRRDLQYWEEKGAVERFYGGAKLIQQFVDIEDFSSSNEPYKHAIAKYAANFVEDGDTIFINTSSTALLILKYIINKRVTVITNNGKAILMEYDPGISIFLTGGELRTPKEAMVGEFALNNLNRISANKCFLGCSGISAKDGMTTAILQEVVINEGMINRCIGETFILADHTKIGNVHSFVSGEIHNFDYIITDKLADEGEMMAMEDMGIKTVKLDPLQKI</sequence>
<dbReference type="PROSITE" id="PS51000">
    <property type="entry name" value="HTH_DEOR_2"/>
    <property type="match status" value="1"/>
</dbReference>
<keyword evidence="2" id="KW-0238">DNA-binding</keyword>
<dbReference type="InterPro" id="IPR037171">
    <property type="entry name" value="NagB/RpiA_transferase-like"/>
</dbReference>
<dbReference type="Proteomes" id="UP001230220">
    <property type="component" value="Unassembled WGS sequence"/>
</dbReference>
<dbReference type="PRINTS" id="PR00037">
    <property type="entry name" value="HTHLACR"/>
</dbReference>
<evidence type="ECO:0000313" key="5">
    <source>
        <dbReference type="EMBL" id="MDQ0360677.1"/>
    </source>
</evidence>
<dbReference type="Pfam" id="PF08220">
    <property type="entry name" value="HTH_DeoR"/>
    <property type="match status" value="1"/>
</dbReference>
<dbReference type="Gene3D" id="3.40.50.1360">
    <property type="match status" value="1"/>
</dbReference>
<dbReference type="PANTHER" id="PTHR30363:SF44">
    <property type="entry name" value="AGA OPERON TRANSCRIPTIONAL REPRESSOR-RELATED"/>
    <property type="match status" value="1"/>
</dbReference>
<dbReference type="InterPro" id="IPR014036">
    <property type="entry name" value="DeoR-like_C"/>
</dbReference>
<evidence type="ECO:0000313" key="6">
    <source>
        <dbReference type="Proteomes" id="UP001230220"/>
    </source>
</evidence>
<evidence type="ECO:0000256" key="3">
    <source>
        <dbReference type="ARBA" id="ARBA00023163"/>
    </source>
</evidence>
<gene>
    <name evidence="5" type="ORF">J2S15_001422</name>
</gene>
<dbReference type="SUPFAM" id="SSF100950">
    <property type="entry name" value="NagB/RpiA/CoA transferase-like"/>
    <property type="match status" value="1"/>
</dbReference>
<evidence type="ECO:0000256" key="2">
    <source>
        <dbReference type="ARBA" id="ARBA00023125"/>
    </source>
</evidence>
<dbReference type="SUPFAM" id="SSF46785">
    <property type="entry name" value="Winged helix' DNA-binding domain"/>
    <property type="match status" value="1"/>
</dbReference>
<feature type="domain" description="HTH deoR-type" evidence="4">
    <location>
        <begin position="8"/>
        <end position="63"/>
    </location>
</feature>
<dbReference type="SMART" id="SM01134">
    <property type="entry name" value="DeoRC"/>
    <property type="match status" value="1"/>
</dbReference>
<dbReference type="RefSeq" id="WP_307406766.1">
    <property type="nucleotide sequence ID" value="NZ_JAUSUR010000002.1"/>
</dbReference>
<proteinExistence type="predicted"/>
<protein>
    <submittedName>
        <fullName evidence="5">DeoR/GlpR family transcriptional regulator of sugar metabolism</fullName>
    </submittedName>
</protein>
<dbReference type="Pfam" id="PF00455">
    <property type="entry name" value="DeoRC"/>
    <property type="match status" value="1"/>
</dbReference>
<dbReference type="InterPro" id="IPR036390">
    <property type="entry name" value="WH_DNA-bd_sf"/>
</dbReference>
<keyword evidence="1" id="KW-0805">Transcription regulation</keyword>
<name>A0ABU0E1B8_9FIRM</name>
<evidence type="ECO:0000259" key="4">
    <source>
        <dbReference type="PROSITE" id="PS51000"/>
    </source>
</evidence>
<dbReference type="InterPro" id="IPR036388">
    <property type="entry name" value="WH-like_DNA-bd_sf"/>
</dbReference>
<dbReference type="InterPro" id="IPR018356">
    <property type="entry name" value="Tscrpt_reg_HTH_DeoR_CS"/>
</dbReference>
<organism evidence="5 6">
    <name type="scientific">Breznakia pachnodae</name>
    <dbReference type="NCBI Taxonomy" id="265178"/>
    <lineage>
        <taxon>Bacteria</taxon>
        <taxon>Bacillati</taxon>
        <taxon>Bacillota</taxon>
        <taxon>Erysipelotrichia</taxon>
        <taxon>Erysipelotrichales</taxon>
        <taxon>Erysipelotrichaceae</taxon>
        <taxon>Breznakia</taxon>
    </lineage>
</organism>
<keyword evidence="3" id="KW-0804">Transcription</keyword>
<dbReference type="PROSITE" id="PS00894">
    <property type="entry name" value="HTH_DEOR_1"/>
    <property type="match status" value="1"/>
</dbReference>
<accession>A0ABU0E1B8</accession>
<dbReference type="SMART" id="SM00420">
    <property type="entry name" value="HTH_DEOR"/>
    <property type="match status" value="1"/>
</dbReference>
<reference evidence="5 6" key="1">
    <citation type="submission" date="2023-07" db="EMBL/GenBank/DDBJ databases">
        <title>Genomic Encyclopedia of Type Strains, Phase IV (KMG-IV): sequencing the most valuable type-strain genomes for metagenomic binning, comparative biology and taxonomic classification.</title>
        <authorList>
            <person name="Goeker M."/>
        </authorList>
    </citation>
    <scope>NUCLEOTIDE SEQUENCE [LARGE SCALE GENOMIC DNA]</scope>
    <source>
        <strain evidence="5 6">DSM 16784</strain>
    </source>
</reference>
<keyword evidence="6" id="KW-1185">Reference proteome</keyword>
<dbReference type="InterPro" id="IPR050313">
    <property type="entry name" value="Carb_Metab_HTH_regulators"/>
</dbReference>
<dbReference type="PANTHER" id="PTHR30363">
    <property type="entry name" value="HTH-TYPE TRANSCRIPTIONAL REGULATOR SRLR-RELATED"/>
    <property type="match status" value="1"/>
</dbReference>
<evidence type="ECO:0000256" key="1">
    <source>
        <dbReference type="ARBA" id="ARBA00023015"/>
    </source>
</evidence>